<sequence>MRKILFICVCLITFSGISKAQSKDQERVKVVQAFLADFYDNSVPAKVLIEKYMYVKPTQNTDTIRLTQMTIDTLANSVRTLTQSKYDHKKVQIVPFSELKIADKPSFGEGEKNVYAIKVEDEVIMYLFFLQNRILSFYHFQKQKGRLGEPGFFLVF</sequence>
<protein>
    <recommendedName>
        <fullName evidence="4">DUF4252 domain-containing protein</fullName>
    </recommendedName>
</protein>
<keyword evidence="1" id="KW-0732">Signal</keyword>
<proteinExistence type="predicted"/>
<evidence type="ECO:0000313" key="2">
    <source>
        <dbReference type="EMBL" id="MDJ1486296.1"/>
    </source>
</evidence>
<dbReference type="Proteomes" id="UP001241110">
    <property type="component" value="Unassembled WGS sequence"/>
</dbReference>
<name>A0AAE3QZX3_9BACT</name>
<reference evidence="2" key="1">
    <citation type="submission" date="2023-05" db="EMBL/GenBank/DDBJ databases">
        <authorList>
            <person name="Zhang X."/>
        </authorList>
    </citation>
    <scope>NUCLEOTIDE SEQUENCE</scope>
    <source>
        <strain evidence="2">YF14B1</strain>
    </source>
</reference>
<dbReference type="EMBL" id="JASJOS010000033">
    <property type="protein sequence ID" value="MDJ1486296.1"/>
    <property type="molecule type" value="Genomic_DNA"/>
</dbReference>
<feature type="chain" id="PRO_5042102582" description="DUF4252 domain-containing protein" evidence="1">
    <location>
        <begin position="21"/>
        <end position="156"/>
    </location>
</feature>
<evidence type="ECO:0000313" key="3">
    <source>
        <dbReference type="Proteomes" id="UP001241110"/>
    </source>
</evidence>
<evidence type="ECO:0000256" key="1">
    <source>
        <dbReference type="SAM" id="SignalP"/>
    </source>
</evidence>
<gene>
    <name evidence="2" type="ORF">QNI16_37800</name>
</gene>
<comment type="caution">
    <text evidence="2">The sequence shown here is derived from an EMBL/GenBank/DDBJ whole genome shotgun (WGS) entry which is preliminary data.</text>
</comment>
<feature type="signal peptide" evidence="1">
    <location>
        <begin position="1"/>
        <end position="20"/>
    </location>
</feature>
<dbReference type="RefSeq" id="WP_313989775.1">
    <property type="nucleotide sequence ID" value="NZ_JASJOS010000033.1"/>
</dbReference>
<accession>A0AAE3QZX3</accession>
<evidence type="ECO:0008006" key="4">
    <source>
        <dbReference type="Google" id="ProtNLM"/>
    </source>
</evidence>
<dbReference type="AlphaFoldDB" id="A0AAE3QZX3"/>
<organism evidence="2 3">
    <name type="scientific">Xanthocytophaga flava</name>
    <dbReference type="NCBI Taxonomy" id="3048013"/>
    <lineage>
        <taxon>Bacteria</taxon>
        <taxon>Pseudomonadati</taxon>
        <taxon>Bacteroidota</taxon>
        <taxon>Cytophagia</taxon>
        <taxon>Cytophagales</taxon>
        <taxon>Rhodocytophagaceae</taxon>
        <taxon>Xanthocytophaga</taxon>
    </lineage>
</organism>